<gene>
    <name evidence="12" type="ORF">AKAME5_001343400</name>
</gene>
<evidence type="ECO:0000259" key="11">
    <source>
        <dbReference type="PROSITE" id="PS50865"/>
    </source>
</evidence>
<evidence type="ECO:0000256" key="9">
    <source>
        <dbReference type="PROSITE-ProRule" id="PRU00134"/>
    </source>
</evidence>
<dbReference type="PANTHER" id="PTHR10237:SF1">
    <property type="entry name" value="DEFORMED EPIDERMAL AUTOREGULATORY FACTOR 1 HOMOLOG"/>
    <property type="match status" value="1"/>
</dbReference>
<dbReference type="EMBL" id="BRZM01000047">
    <property type="protein sequence ID" value="GLD61644.1"/>
    <property type="molecule type" value="Genomic_DNA"/>
</dbReference>
<dbReference type="InterPro" id="IPR002893">
    <property type="entry name" value="Znf_MYND"/>
</dbReference>
<evidence type="ECO:0000256" key="2">
    <source>
        <dbReference type="ARBA" id="ARBA00022723"/>
    </source>
</evidence>
<proteinExistence type="predicted"/>
<feature type="compositionally biased region" description="Gly residues" evidence="10">
    <location>
        <begin position="50"/>
        <end position="60"/>
    </location>
</feature>
<evidence type="ECO:0000256" key="5">
    <source>
        <dbReference type="ARBA" id="ARBA00023015"/>
    </source>
</evidence>
<comment type="subcellular location">
    <subcellularLocation>
        <location evidence="1">Nucleus</location>
    </subcellularLocation>
</comment>
<dbReference type="GO" id="GO:0000981">
    <property type="term" value="F:DNA-binding transcription factor activity, RNA polymerase II-specific"/>
    <property type="evidence" value="ECO:0007669"/>
    <property type="project" value="TreeGrafter"/>
</dbReference>
<dbReference type="GO" id="GO:0003677">
    <property type="term" value="F:DNA binding"/>
    <property type="evidence" value="ECO:0007669"/>
    <property type="project" value="UniProtKB-KW"/>
</dbReference>
<dbReference type="GO" id="GO:0008270">
    <property type="term" value="F:zinc ion binding"/>
    <property type="evidence" value="ECO:0007669"/>
    <property type="project" value="UniProtKB-KW"/>
</dbReference>
<dbReference type="Gene3D" id="6.10.140.2220">
    <property type="match status" value="1"/>
</dbReference>
<keyword evidence="7" id="KW-0804">Transcription</keyword>
<dbReference type="GO" id="GO:0005634">
    <property type="term" value="C:nucleus"/>
    <property type="evidence" value="ECO:0007669"/>
    <property type="project" value="UniProtKB-SubCell"/>
</dbReference>
<evidence type="ECO:0000256" key="6">
    <source>
        <dbReference type="ARBA" id="ARBA00023125"/>
    </source>
</evidence>
<keyword evidence="5" id="KW-0805">Transcription regulation</keyword>
<dbReference type="PROSITE" id="PS50865">
    <property type="entry name" value="ZF_MYND_2"/>
    <property type="match status" value="1"/>
</dbReference>
<organism evidence="12 13">
    <name type="scientific">Lates japonicus</name>
    <name type="common">Japanese lates</name>
    <dbReference type="NCBI Taxonomy" id="270547"/>
    <lineage>
        <taxon>Eukaryota</taxon>
        <taxon>Metazoa</taxon>
        <taxon>Chordata</taxon>
        <taxon>Craniata</taxon>
        <taxon>Vertebrata</taxon>
        <taxon>Euteleostomi</taxon>
        <taxon>Actinopterygii</taxon>
        <taxon>Neopterygii</taxon>
        <taxon>Teleostei</taxon>
        <taxon>Neoteleostei</taxon>
        <taxon>Acanthomorphata</taxon>
        <taxon>Carangaria</taxon>
        <taxon>Carangaria incertae sedis</taxon>
        <taxon>Centropomidae</taxon>
        <taxon>Lates</taxon>
    </lineage>
</organism>
<evidence type="ECO:0000256" key="7">
    <source>
        <dbReference type="ARBA" id="ARBA00023163"/>
    </source>
</evidence>
<keyword evidence="2" id="KW-0479">Metal-binding</keyword>
<evidence type="ECO:0000256" key="10">
    <source>
        <dbReference type="SAM" id="MobiDB-lite"/>
    </source>
</evidence>
<dbReference type="AlphaFoldDB" id="A0AAD3MXJ5"/>
<evidence type="ECO:0000313" key="12">
    <source>
        <dbReference type="EMBL" id="GLD61644.1"/>
    </source>
</evidence>
<keyword evidence="4" id="KW-0862">Zinc</keyword>
<dbReference type="SUPFAM" id="SSF144232">
    <property type="entry name" value="HIT/MYND zinc finger-like"/>
    <property type="match status" value="1"/>
</dbReference>
<evidence type="ECO:0000256" key="8">
    <source>
        <dbReference type="ARBA" id="ARBA00023242"/>
    </source>
</evidence>
<dbReference type="InterPro" id="IPR024119">
    <property type="entry name" value="TF_DEAF-1"/>
</dbReference>
<keyword evidence="8" id="KW-0539">Nucleus</keyword>
<feature type="region of interest" description="Disordered" evidence="10">
    <location>
        <begin position="41"/>
        <end position="60"/>
    </location>
</feature>
<keyword evidence="13" id="KW-1185">Reference proteome</keyword>
<protein>
    <submittedName>
        <fullName evidence="12">Deformed epidermal autoregulatory factor 1 homolog</fullName>
    </submittedName>
</protein>
<dbReference type="FunFam" id="6.10.140.2220:FF:000008">
    <property type="entry name" value="Deformed epidermal autoregulatory factor 1"/>
    <property type="match status" value="1"/>
</dbReference>
<evidence type="ECO:0000256" key="4">
    <source>
        <dbReference type="ARBA" id="ARBA00022833"/>
    </source>
</evidence>
<keyword evidence="3 9" id="KW-0863">Zinc-finger</keyword>
<reference evidence="12" key="1">
    <citation type="submission" date="2022-08" db="EMBL/GenBank/DDBJ databases">
        <title>Genome sequencing of akame (Lates japonicus).</title>
        <authorList>
            <person name="Hashiguchi Y."/>
            <person name="Takahashi H."/>
        </authorList>
    </citation>
    <scope>NUCLEOTIDE SEQUENCE</scope>
    <source>
        <strain evidence="12">Kochi</strain>
    </source>
</reference>
<evidence type="ECO:0000256" key="3">
    <source>
        <dbReference type="ARBA" id="ARBA00022771"/>
    </source>
</evidence>
<sequence length="265" mass="28348">MRGGLKTPTRSAQTTRHPCLISSSFTYVFSHLSVEHCDSLGRDSTARSGQDGGDGSGGGIVSVSIGGAGEWAEVWGPAGPGRGWLVSEGQKNTWLYLEEMANTLLSNVQQLKALIEQAKNAAGDSAGFKAVRAGGRSGGFSPSYQNQISFQQPDDSEVKRSSDITEIIINQMCVNCGREAMSECTGCHKVNYCSTFCQRKDWKDHQHTCCQSAGGVAVQDEEPITAIDMDKRRSGVCCCSLTVKGTDPLPPLPGADISNFKSWVT</sequence>
<keyword evidence="6" id="KW-0238">DNA-binding</keyword>
<evidence type="ECO:0000256" key="1">
    <source>
        <dbReference type="ARBA" id="ARBA00004123"/>
    </source>
</evidence>
<dbReference type="Pfam" id="PF01753">
    <property type="entry name" value="zf-MYND"/>
    <property type="match status" value="1"/>
</dbReference>
<evidence type="ECO:0000313" key="13">
    <source>
        <dbReference type="Proteomes" id="UP001279410"/>
    </source>
</evidence>
<feature type="domain" description="MYND-type" evidence="11">
    <location>
        <begin position="173"/>
        <end position="209"/>
    </location>
</feature>
<accession>A0AAD3MXJ5</accession>
<comment type="caution">
    <text evidence="12">The sequence shown here is derived from an EMBL/GenBank/DDBJ whole genome shotgun (WGS) entry which is preliminary data.</text>
</comment>
<name>A0AAD3MXJ5_LATJO</name>
<dbReference type="PANTHER" id="PTHR10237">
    <property type="entry name" value="DEFORMED EPIDERMAL AUTOREGULATORY FACTOR 1 HOMOLOG SUPPRESSIN"/>
    <property type="match status" value="1"/>
</dbReference>
<dbReference type="Proteomes" id="UP001279410">
    <property type="component" value="Unassembled WGS sequence"/>
</dbReference>